<organism evidence="1 2">
    <name type="scientific">Thermoproteus sp. AZ2</name>
    <dbReference type="NCBI Taxonomy" id="1609232"/>
    <lineage>
        <taxon>Archaea</taxon>
        <taxon>Thermoproteota</taxon>
        <taxon>Thermoprotei</taxon>
        <taxon>Thermoproteales</taxon>
        <taxon>Thermoproteaceae</taxon>
        <taxon>Thermoproteus</taxon>
    </lineage>
</organism>
<dbReference type="Proteomes" id="UP000033636">
    <property type="component" value="Unassembled WGS sequence"/>
</dbReference>
<evidence type="ECO:0000313" key="1">
    <source>
        <dbReference type="EMBL" id="MFB6489723.1"/>
    </source>
</evidence>
<reference evidence="1" key="1">
    <citation type="submission" date="2024-07" db="EMBL/GenBank/DDBJ databases">
        <title>Metagenome and Metagenome-Assembled Genomes of Archaea from a hot spring from the geothermal field of Los Azufres, Mexico.</title>
        <authorList>
            <person name="Marin-Paredes R."/>
            <person name="Martinez-Romero E."/>
            <person name="Servin-Garciduenas L.E."/>
        </authorList>
    </citation>
    <scope>NUCLEOTIDE SEQUENCE</scope>
</reference>
<protein>
    <submittedName>
        <fullName evidence="1">Uncharacterized protein</fullName>
    </submittedName>
</protein>
<sequence>MRVFLLVSSRAAFAENPYVHAKALVASLLYSNGIRADAEFILYLADEGSAVRVSGASVRSLFPDEESAAGLLRRALRGGRHPGVRLIKGVELRELARRPVIDGGLGSCRPPSDFTYVAYMERSVGLDADCGAGWGQLPPHHQFVVANIEADRAHYL</sequence>
<name>A0ACC6UYG1_9CREN</name>
<accession>A0ACC6UYG1</accession>
<proteinExistence type="predicted"/>
<evidence type="ECO:0000313" key="2">
    <source>
        <dbReference type="Proteomes" id="UP000033636"/>
    </source>
</evidence>
<comment type="caution">
    <text evidence="1">The sequence shown here is derived from an EMBL/GenBank/DDBJ whole genome shotgun (WGS) entry which is preliminary data.</text>
</comment>
<dbReference type="EMBL" id="JZWT02000001">
    <property type="protein sequence ID" value="MFB6489723.1"/>
    <property type="molecule type" value="Genomic_DNA"/>
</dbReference>
<gene>
    <name evidence="1" type="ORF">TU35_000495</name>
</gene>